<keyword evidence="2" id="KW-0813">Transport</keyword>
<evidence type="ECO:0000259" key="7">
    <source>
        <dbReference type="PROSITE" id="PS50850"/>
    </source>
</evidence>
<feature type="transmembrane region" description="Helical" evidence="6">
    <location>
        <begin position="130"/>
        <end position="148"/>
    </location>
</feature>
<dbReference type="PANTHER" id="PTHR23504">
    <property type="entry name" value="MAJOR FACILITATOR SUPERFAMILY DOMAIN-CONTAINING PROTEIN 10"/>
    <property type="match status" value="1"/>
</dbReference>
<feature type="transmembrane region" description="Helical" evidence="6">
    <location>
        <begin position="160"/>
        <end position="183"/>
    </location>
</feature>
<gene>
    <name evidence="8" type="ORF">Cgig2_005206</name>
</gene>
<keyword evidence="9" id="KW-1185">Reference proteome</keyword>
<evidence type="ECO:0000256" key="4">
    <source>
        <dbReference type="ARBA" id="ARBA00022989"/>
    </source>
</evidence>
<name>A0A9Q1GKC0_9CARY</name>
<dbReference type="OrthoDB" id="10262656at2759"/>
<comment type="subcellular location">
    <subcellularLocation>
        <location evidence="1">Membrane</location>
        <topology evidence="1">Multi-pass membrane protein</topology>
    </subcellularLocation>
</comment>
<comment type="caution">
    <text evidence="8">The sequence shown here is derived from an EMBL/GenBank/DDBJ whole genome shotgun (WGS) entry which is preliminary data.</text>
</comment>
<dbReference type="PROSITE" id="PS50850">
    <property type="entry name" value="MFS"/>
    <property type="match status" value="1"/>
</dbReference>
<feature type="transmembrane region" description="Helical" evidence="6">
    <location>
        <begin position="233"/>
        <end position="250"/>
    </location>
</feature>
<dbReference type="SUPFAM" id="SSF103473">
    <property type="entry name" value="MFS general substrate transporter"/>
    <property type="match status" value="2"/>
</dbReference>
<keyword evidence="4 6" id="KW-1133">Transmembrane helix</keyword>
<feature type="domain" description="Major facilitator superfamily (MFS) profile" evidence="7">
    <location>
        <begin position="1"/>
        <end position="403"/>
    </location>
</feature>
<protein>
    <recommendedName>
        <fullName evidence="7">Major facilitator superfamily (MFS) profile domain-containing protein</fullName>
    </recommendedName>
</protein>
<keyword evidence="3 6" id="KW-0812">Transmembrane</keyword>
<evidence type="ECO:0000256" key="3">
    <source>
        <dbReference type="ARBA" id="ARBA00022692"/>
    </source>
</evidence>
<evidence type="ECO:0000256" key="6">
    <source>
        <dbReference type="SAM" id="Phobius"/>
    </source>
</evidence>
<dbReference type="EMBL" id="JAKOGI010003230">
    <property type="protein sequence ID" value="KAJ8420675.1"/>
    <property type="molecule type" value="Genomic_DNA"/>
</dbReference>
<evidence type="ECO:0000256" key="1">
    <source>
        <dbReference type="ARBA" id="ARBA00004141"/>
    </source>
</evidence>
<evidence type="ECO:0000256" key="5">
    <source>
        <dbReference type="ARBA" id="ARBA00023136"/>
    </source>
</evidence>
<feature type="transmembrane region" description="Helical" evidence="6">
    <location>
        <begin position="195"/>
        <end position="213"/>
    </location>
</feature>
<feature type="transmembrane region" description="Helical" evidence="6">
    <location>
        <begin position="262"/>
        <end position="284"/>
    </location>
</feature>
<dbReference type="InterPro" id="IPR001958">
    <property type="entry name" value="Tet-R_TetA/multi-R_MdtG-like"/>
</dbReference>
<evidence type="ECO:0000313" key="9">
    <source>
        <dbReference type="Proteomes" id="UP001153076"/>
    </source>
</evidence>
<keyword evidence="5 6" id="KW-0472">Membrane</keyword>
<evidence type="ECO:0000313" key="8">
    <source>
        <dbReference type="EMBL" id="KAJ8420675.1"/>
    </source>
</evidence>
<sequence length="403" mass="44475">MPAKPDLLNLGGVEHHIGGRVTLGTGKALPVSSIFPFLYNMVRNFHIAKREEDVSFYAGFEEAGILTFHADSFLYFEGSSYMVGRTLTAVLWGVIADRYGRKPVMLTSILGIVVFNTLFGLSINYWMAMATRFFIGALCGILGPIRAYCTEVCRREHQALGLAMVTSSWGIGLVMGPALGGYLAEIHTASERVSVYFCSAIAIILLAACSKLSDNVFSRFNLWEVTPAVSLPYVIPCLLGAAFSFIDPLIALTRMMSCRFPYFLVSLVISAIALVVTFLCFWLPETLHNHSHCSKIQDEPHDVEDVAISTLDDDQKQKSARETAPSWLTLLKNWPYMSTLIGFSVFQLQDMAYAEIFSLWTVTPRSIGGVGLTSVDVGQALAVSGTQSFSFILAFFELFSFIY</sequence>
<dbReference type="Pfam" id="PF07690">
    <property type="entry name" value="MFS_1"/>
    <property type="match status" value="1"/>
</dbReference>
<dbReference type="InterPro" id="IPR036259">
    <property type="entry name" value="MFS_trans_sf"/>
</dbReference>
<reference evidence="8" key="1">
    <citation type="submission" date="2022-04" db="EMBL/GenBank/DDBJ databases">
        <title>Carnegiea gigantea Genome sequencing and assembly v2.</title>
        <authorList>
            <person name="Copetti D."/>
            <person name="Sanderson M.J."/>
            <person name="Burquez A."/>
            <person name="Wojciechowski M.F."/>
        </authorList>
    </citation>
    <scope>NUCLEOTIDE SEQUENCE</scope>
    <source>
        <strain evidence="8">SGP5-SGP5p</strain>
        <tissue evidence="8">Aerial part</tissue>
    </source>
</reference>
<organism evidence="8 9">
    <name type="scientific">Carnegiea gigantea</name>
    <dbReference type="NCBI Taxonomy" id="171969"/>
    <lineage>
        <taxon>Eukaryota</taxon>
        <taxon>Viridiplantae</taxon>
        <taxon>Streptophyta</taxon>
        <taxon>Embryophyta</taxon>
        <taxon>Tracheophyta</taxon>
        <taxon>Spermatophyta</taxon>
        <taxon>Magnoliopsida</taxon>
        <taxon>eudicotyledons</taxon>
        <taxon>Gunneridae</taxon>
        <taxon>Pentapetalae</taxon>
        <taxon>Caryophyllales</taxon>
        <taxon>Cactineae</taxon>
        <taxon>Cactaceae</taxon>
        <taxon>Cactoideae</taxon>
        <taxon>Echinocereeae</taxon>
        <taxon>Carnegiea</taxon>
    </lineage>
</organism>
<evidence type="ECO:0000256" key="2">
    <source>
        <dbReference type="ARBA" id="ARBA00022448"/>
    </source>
</evidence>
<dbReference type="Gene3D" id="1.20.1250.20">
    <property type="entry name" value="MFS general substrate transporter like domains"/>
    <property type="match status" value="2"/>
</dbReference>
<dbReference type="GO" id="GO:0022857">
    <property type="term" value="F:transmembrane transporter activity"/>
    <property type="evidence" value="ECO:0007669"/>
    <property type="project" value="InterPro"/>
</dbReference>
<dbReference type="InterPro" id="IPR011701">
    <property type="entry name" value="MFS"/>
</dbReference>
<proteinExistence type="predicted"/>
<feature type="transmembrane region" description="Helical" evidence="6">
    <location>
        <begin position="104"/>
        <end position="123"/>
    </location>
</feature>
<dbReference type="InterPro" id="IPR020846">
    <property type="entry name" value="MFS_dom"/>
</dbReference>
<dbReference type="AlphaFoldDB" id="A0A9Q1GKC0"/>
<accession>A0A9Q1GKC0</accession>
<dbReference type="GO" id="GO:0016020">
    <property type="term" value="C:membrane"/>
    <property type="evidence" value="ECO:0007669"/>
    <property type="project" value="UniProtKB-SubCell"/>
</dbReference>
<dbReference type="PRINTS" id="PR01035">
    <property type="entry name" value="TCRTETA"/>
</dbReference>
<dbReference type="Proteomes" id="UP001153076">
    <property type="component" value="Unassembled WGS sequence"/>
</dbReference>
<dbReference type="PANTHER" id="PTHR23504:SF15">
    <property type="entry name" value="MAJOR FACILITATOR SUPERFAMILY (MFS) PROFILE DOMAIN-CONTAINING PROTEIN"/>
    <property type="match status" value="1"/>
</dbReference>